<dbReference type="Gene3D" id="3.30.70.1820">
    <property type="entry name" value="L1 transposable element, RRM domain"/>
    <property type="match status" value="1"/>
</dbReference>
<keyword evidence="1" id="KW-0175">Coiled coil</keyword>
<reference evidence="2" key="1">
    <citation type="submission" date="2019-08" db="EMBL/GenBank/DDBJ databases">
        <title>The improved chromosome-level genome for the pearl oyster Pinctada fucata martensii using PacBio sequencing and Hi-C.</title>
        <authorList>
            <person name="Zheng Z."/>
        </authorList>
    </citation>
    <scope>NUCLEOTIDE SEQUENCE</scope>
    <source>
        <strain evidence="2">ZZ-2019</strain>
        <tissue evidence="2">Adductor muscle</tissue>
    </source>
</reference>
<evidence type="ECO:0000256" key="1">
    <source>
        <dbReference type="SAM" id="Coils"/>
    </source>
</evidence>
<sequence>MNDFPSNMQQTSPTFMQYGNALYQPMPPNLPNMQPGMQPMQLHSVQSNQVQSQVRTANHANSVTLSEILRRIDQLDSRLKLLDSINDKLTTVTTQVRALDVNVKNLEERVGAVEQSRQFDSNLMTDIQTTQKAHVAENHKVVKELRVTVDALTSKCEQSTEEIIDLQCRSMRDNLMFYNIPEEHDENCSEIIGTFMERNLKIPGAKDGVKIERAHRIGKRRRGGQRPIVAKFHSFQDREKVRSASKQLEGTDYGIGQQFPKAVQERRRILIDVMKRERARGKTCTLTVDRLYVNNELYAGPEVTWGKRQQ</sequence>
<organism evidence="2 3">
    <name type="scientific">Pinctada imbricata</name>
    <name type="common">Atlantic pearl-oyster</name>
    <name type="synonym">Pinctada martensii</name>
    <dbReference type="NCBI Taxonomy" id="66713"/>
    <lineage>
        <taxon>Eukaryota</taxon>
        <taxon>Metazoa</taxon>
        <taxon>Spiralia</taxon>
        <taxon>Lophotrochozoa</taxon>
        <taxon>Mollusca</taxon>
        <taxon>Bivalvia</taxon>
        <taxon>Autobranchia</taxon>
        <taxon>Pteriomorphia</taxon>
        <taxon>Pterioida</taxon>
        <taxon>Pterioidea</taxon>
        <taxon>Pteriidae</taxon>
        <taxon>Pinctada</taxon>
    </lineage>
</organism>
<dbReference type="AlphaFoldDB" id="A0AA88YIN2"/>
<name>A0AA88YIN2_PINIB</name>
<feature type="coiled-coil region" evidence="1">
    <location>
        <begin position="142"/>
        <end position="169"/>
    </location>
</feature>
<gene>
    <name evidence="2" type="ORF">FSP39_015032</name>
</gene>
<dbReference type="EMBL" id="VSWD01000006">
    <property type="protein sequence ID" value="KAK3100119.1"/>
    <property type="molecule type" value="Genomic_DNA"/>
</dbReference>
<proteinExistence type="predicted"/>
<evidence type="ECO:0000313" key="2">
    <source>
        <dbReference type="EMBL" id="KAK3100119.1"/>
    </source>
</evidence>
<dbReference type="Proteomes" id="UP001186944">
    <property type="component" value="Unassembled WGS sequence"/>
</dbReference>
<keyword evidence="3" id="KW-1185">Reference proteome</keyword>
<comment type="caution">
    <text evidence="2">The sequence shown here is derived from an EMBL/GenBank/DDBJ whole genome shotgun (WGS) entry which is preliminary data.</text>
</comment>
<accession>A0AA88YIN2</accession>
<protein>
    <submittedName>
        <fullName evidence="2">Uncharacterized protein</fullName>
    </submittedName>
</protein>
<feature type="coiled-coil region" evidence="1">
    <location>
        <begin position="89"/>
        <end position="116"/>
    </location>
</feature>
<dbReference type="InterPro" id="IPR004244">
    <property type="entry name" value="Transposase_22"/>
</dbReference>
<dbReference type="PANTHER" id="PTHR11505">
    <property type="entry name" value="L1 TRANSPOSABLE ELEMENT-RELATED"/>
    <property type="match status" value="1"/>
</dbReference>
<evidence type="ECO:0000313" key="3">
    <source>
        <dbReference type="Proteomes" id="UP001186944"/>
    </source>
</evidence>